<feature type="chain" id="PRO_5042862353" description="CC domain-containing protein" evidence="1">
    <location>
        <begin position="42"/>
        <end position="786"/>
    </location>
</feature>
<feature type="non-terminal residue" evidence="3">
    <location>
        <position position="786"/>
    </location>
</feature>
<dbReference type="Proteomes" id="UP001328107">
    <property type="component" value="Unassembled WGS sequence"/>
</dbReference>
<evidence type="ECO:0000313" key="4">
    <source>
        <dbReference type="Proteomes" id="UP001328107"/>
    </source>
</evidence>
<dbReference type="PANTHER" id="PTHR34150:SF7">
    <property type="entry name" value="PROTEIN CBG10108"/>
    <property type="match status" value="1"/>
</dbReference>
<dbReference type="AlphaFoldDB" id="A0AAN4ZJI6"/>
<organism evidence="3 4">
    <name type="scientific">Pristionchus mayeri</name>
    <dbReference type="NCBI Taxonomy" id="1317129"/>
    <lineage>
        <taxon>Eukaryota</taxon>
        <taxon>Metazoa</taxon>
        <taxon>Ecdysozoa</taxon>
        <taxon>Nematoda</taxon>
        <taxon>Chromadorea</taxon>
        <taxon>Rhabditida</taxon>
        <taxon>Rhabditina</taxon>
        <taxon>Diplogasteromorpha</taxon>
        <taxon>Diplogasteroidea</taxon>
        <taxon>Neodiplogasteridae</taxon>
        <taxon>Pristionchus</taxon>
    </lineage>
</organism>
<name>A0AAN4ZJI6_9BILA</name>
<proteinExistence type="predicted"/>
<dbReference type="PANTHER" id="PTHR34150">
    <property type="entry name" value="PROTEIN CBG08832-RELATED"/>
    <property type="match status" value="1"/>
</dbReference>
<keyword evidence="1" id="KW-0732">Signal</keyword>
<sequence length="786" mass="80150">LPPFSSESPRGPLQHRWTPLYTMTKLRLPLVALAALLYVHAQTPVIGGSCSLGTSDVQIGGKSTQFFLKCENTSDSPSGEGVWVVKSRAASPPAAAPEPVQHTRPKVMHKQPNICEQDVNAREGDSCAVSETCLQTHNDAPSSYLQCEQSKMIWHRRDCHDNTIFNFEQQACVVPKRVHSLSRCPQCFDQNSCTGCPYGLNYNTINTNQPRPYSFSAYNANRQVVSSNGLVCTYSSCSNSNPCSVGSCNNGYCCSSNSLPSFNSGCNGIGCGAAPAIVQIPSVSSSSFCPGGGYAVGSCNYGGSCSNGFQCYQGSCCPSYQPATAIAFTCPGGGSPVGSCVNGGCASGYNCNSNYCCAAQNPFVCIDGTQAVGACVNGACGTGYNCNNGLCCATSSATPRCLDGSPAVGACIPSCTGDMCGGVTVTYSCGSGYTCTTGNICCQTSACPLGGTPIGPPVNGLCPGGYTLQGNQCCSTTGTCPAGSTLVGPAVNNACPIGTLVGSVCCQIPVSCAATLSNGPCNADNTCPTAGYSCDTTNQYCCPVVNYTDPQYIIGPAIGGLCPIGYVMVMIPGGAAEGECVSLQSVPGVCAEALQSGPCPGGVGCTAGFTCFTLAEVCCPTATMRMHRMPAGLPMSKPVSHLMPPRSLIGGCPDGSGAASACINGLCGAGLTCVNDLCCSISEPSSVPRSSCPDGQPAVSGCFADGQCGGGMVCVSGSNLCCPPSSVPHTPSPLSSLMRSRPIGGRCDTHAQCVGYGEGLSQCEYGVCRCTPIAYTQGIACVRRKK</sequence>
<feature type="non-terminal residue" evidence="3">
    <location>
        <position position="1"/>
    </location>
</feature>
<accession>A0AAN4ZJI6</accession>
<comment type="caution">
    <text evidence="3">The sequence shown here is derived from an EMBL/GenBank/DDBJ whole genome shotgun (WGS) entry which is preliminary data.</text>
</comment>
<dbReference type="InterPro" id="IPR007026">
    <property type="entry name" value="CC_domain"/>
</dbReference>
<feature type="signal peptide" evidence="1">
    <location>
        <begin position="1"/>
        <end position="41"/>
    </location>
</feature>
<feature type="domain" description="CC" evidence="2">
    <location>
        <begin position="443"/>
        <end position="476"/>
    </location>
</feature>
<keyword evidence="4" id="KW-1185">Reference proteome</keyword>
<evidence type="ECO:0000313" key="3">
    <source>
        <dbReference type="EMBL" id="GMR42457.1"/>
    </source>
</evidence>
<dbReference type="InterPro" id="IPR006150">
    <property type="entry name" value="Cys_repeat_1"/>
</dbReference>
<dbReference type="SMART" id="SM00289">
    <property type="entry name" value="WR1"/>
    <property type="match status" value="10"/>
</dbReference>
<gene>
    <name evidence="3" type="ORF">PMAYCL1PPCAC_12652</name>
</gene>
<reference evidence="4" key="1">
    <citation type="submission" date="2022-10" db="EMBL/GenBank/DDBJ databases">
        <title>Genome assembly of Pristionchus species.</title>
        <authorList>
            <person name="Yoshida K."/>
            <person name="Sommer R.J."/>
        </authorList>
    </citation>
    <scope>NUCLEOTIDE SEQUENCE [LARGE SCALE GENOMIC DNA]</scope>
    <source>
        <strain evidence="4">RS5460</strain>
    </source>
</reference>
<dbReference type="Pfam" id="PF04942">
    <property type="entry name" value="CC"/>
    <property type="match status" value="1"/>
</dbReference>
<protein>
    <recommendedName>
        <fullName evidence="2">CC domain-containing protein</fullName>
    </recommendedName>
</protein>
<dbReference type="EMBL" id="BTRK01000003">
    <property type="protein sequence ID" value="GMR42457.1"/>
    <property type="molecule type" value="Genomic_DNA"/>
</dbReference>
<evidence type="ECO:0000259" key="2">
    <source>
        <dbReference type="Pfam" id="PF04942"/>
    </source>
</evidence>
<evidence type="ECO:0000256" key="1">
    <source>
        <dbReference type="SAM" id="SignalP"/>
    </source>
</evidence>